<keyword evidence="9" id="KW-1185">Reference proteome</keyword>
<dbReference type="GO" id="GO:0005509">
    <property type="term" value="F:calcium ion binding"/>
    <property type="evidence" value="ECO:0007669"/>
    <property type="project" value="InterPro"/>
</dbReference>
<keyword evidence="4" id="KW-0677">Repeat</keyword>
<evidence type="ECO:0000256" key="2">
    <source>
        <dbReference type="ARBA" id="ARBA00022490"/>
    </source>
</evidence>
<proteinExistence type="predicted"/>
<dbReference type="PANTHER" id="PTHR46212:SF3">
    <property type="entry name" value="GH27120P"/>
    <property type="match status" value="1"/>
</dbReference>
<name>A0A1R1PKP8_ZANCU</name>
<dbReference type="EMBL" id="LSSK01000869">
    <property type="protein sequence ID" value="OMH81551.1"/>
    <property type="molecule type" value="Genomic_DNA"/>
</dbReference>
<evidence type="ECO:0000256" key="6">
    <source>
        <dbReference type="SAM" id="MobiDB-lite"/>
    </source>
</evidence>
<sequence>MYGGGYGRPPPPQQGGGQGGYGRPPPPQQQQMGGGYGYGYGQGQTQGQMQVQGGGYRPQQANDQELYSWFRAVDTDQSGAIDAHELQRALINGDWSPFSMETVRLMVGMFDRDMSGTIDFNEFKGLWKYIEEWKKCFRAFDRDNSGTIDKGELDNALRQFGIPVSRQVIDMVVKKVNILDGPKTRYGGLPQQGGGSWGMQGPGGFGMPPPQQPPRDSVSFDRFIYICVTIKTLTDSFKQLDKSNTGKVTLDYNTYLEFTIKNL</sequence>
<dbReference type="SUPFAM" id="SSF47473">
    <property type="entry name" value="EF-hand"/>
    <property type="match status" value="1"/>
</dbReference>
<dbReference type="AlphaFoldDB" id="A0A1R1PKP8"/>
<dbReference type="GO" id="GO:0005737">
    <property type="term" value="C:cytoplasm"/>
    <property type="evidence" value="ECO:0007669"/>
    <property type="project" value="UniProtKB-SubCell"/>
</dbReference>
<comment type="subcellular location">
    <subcellularLocation>
        <location evidence="1">Cytoplasm</location>
    </subcellularLocation>
</comment>
<dbReference type="Proteomes" id="UP000188320">
    <property type="component" value="Unassembled WGS sequence"/>
</dbReference>
<dbReference type="OrthoDB" id="186625at2759"/>
<evidence type="ECO:0000259" key="7">
    <source>
        <dbReference type="PROSITE" id="PS50222"/>
    </source>
</evidence>
<protein>
    <submittedName>
        <fullName evidence="8">Sorcin</fullName>
    </submittedName>
</protein>
<feature type="compositionally biased region" description="Gly residues" evidence="6">
    <location>
        <begin position="32"/>
        <end position="44"/>
    </location>
</feature>
<dbReference type="Pfam" id="PF13499">
    <property type="entry name" value="EF-hand_7"/>
    <property type="match status" value="2"/>
</dbReference>
<evidence type="ECO:0000256" key="5">
    <source>
        <dbReference type="ARBA" id="ARBA00022837"/>
    </source>
</evidence>
<evidence type="ECO:0000256" key="4">
    <source>
        <dbReference type="ARBA" id="ARBA00022737"/>
    </source>
</evidence>
<comment type="caution">
    <text evidence="8">The sequence shown here is derived from an EMBL/GenBank/DDBJ whole genome shotgun (WGS) entry which is preliminary data.</text>
</comment>
<evidence type="ECO:0000313" key="8">
    <source>
        <dbReference type="EMBL" id="OMH81551.1"/>
    </source>
</evidence>
<feature type="domain" description="EF-hand" evidence="7">
    <location>
        <begin position="61"/>
        <end position="96"/>
    </location>
</feature>
<dbReference type="InterPro" id="IPR051426">
    <property type="entry name" value="Peflin/Sorcin_CaBP"/>
</dbReference>
<evidence type="ECO:0000256" key="1">
    <source>
        <dbReference type="ARBA" id="ARBA00004496"/>
    </source>
</evidence>
<keyword evidence="2" id="KW-0963">Cytoplasm</keyword>
<dbReference type="PANTHER" id="PTHR46212">
    <property type="entry name" value="PEFLIN"/>
    <property type="match status" value="1"/>
</dbReference>
<dbReference type="PROSITE" id="PS00018">
    <property type="entry name" value="EF_HAND_1"/>
    <property type="match status" value="2"/>
</dbReference>
<dbReference type="SMART" id="SM00054">
    <property type="entry name" value="EFh"/>
    <property type="match status" value="3"/>
</dbReference>
<keyword evidence="3" id="KW-0479">Metal-binding</keyword>
<dbReference type="CDD" id="cd16180">
    <property type="entry name" value="EFh_PEF_Group_I"/>
    <property type="match status" value="1"/>
</dbReference>
<feature type="domain" description="EF-hand" evidence="7">
    <location>
        <begin position="128"/>
        <end position="163"/>
    </location>
</feature>
<dbReference type="InterPro" id="IPR018247">
    <property type="entry name" value="EF_Hand_1_Ca_BS"/>
</dbReference>
<gene>
    <name evidence="8" type="ORF">AX774_g4984</name>
</gene>
<dbReference type="InterPro" id="IPR011992">
    <property type="entry name" value="EF-hand-dom_pair"/>
</dbReference>
<feature type="region of interest" description="Disordered" evidence="6">
    <location>
        <begin position="1"/>
        <end position="58"/>
    </location>
</feature>
<accession>A0A1R1PKP8</accession>
<dbReference type="PROSITE" id="PS50222">
    <property type="entry name" value="EF_HAND_2"/>
    <property type="match status" value="2"/>
</dbReference>
<reference evidence="9" key="1">
    <citation type="submission" date="2017-01" db="EMBL/GenBank/DDBJ databases">
        <authorList>
            <person name="Wang Y."/>
            <person name="White M."/>
            <person name="Kvist S."/>
            <person name="Moncalvo J.-M."/>
        </authorList>
    </citation>
    <scope>NUCLEOTIDE SEQUENCE [LARGE SCALE GENOMIC DNA]</scope>
    <source>
        <strain evidence="9">COL-18-3</strain>
    </source>
</reference>
<organism evidence="8 9">
    <name type="scientific">Zancudomyces culisetae</name>
    <name type="common">Gut fungus</name>
    <name type="synonym">Smittium culisetae</name>
    <dbReference type="NCBI Taxonomy" id="1213189"/>
    <lineage>
        <taxon>Eukaryota</taxon>
        <taxon>Fungi</taxon>
        <taxon>Fungi incertae sedis</taxon>
        <taxon>Zoopagomycota</taxon>
        <taxon>Kickxellomycotina</taxon>
        <taxon>Harpellomycetes</taxon>
        <taxon>Harpellales</taxon>
        <taxon>Legeriomycetaceae</taxon>
        <taxon>Zancudomyces</taxon>
    </lineage>
</organism>
<dbReference type="Gene3D" id="6.10.140.900">
    <property type="match status" value="1"/>
</dbReference>
<dbReference type="Gene3D" id="1.10.238.10">
    <property type="entry name" value="EF-hand"/>
    <property type="match status" value="1"/>
</dbReference>
<evidence type="ECO:0000256" key="3">
    <source>
        <dbReference type="ARBA" id="ARBA00022723"/>
    </source>
</evidence>
<dbReference type="InterPro" id="IPR002048">
    <property type="entry name" value="EF_hand_dom"/>
</dbReference>
<dbReference type="GO" id="GO:0048306">
    <property type="term" value="F:calcium-dependent protein binding"/>
    <property type="evidence" value="ECO:0007669"/>
    <property type="project" value="UniProtKB-ARBA"/>
</dbReference>
<keyword evidence="5" id="KW-0106">Calcium</keyword>
<evidence type="ECO:0000313" key="9">
    <source>
        <dbReference type="Proteomes" id="UP000188320"/>
    </source>
</evidence>